<dbReference type="RefSeq" id="WP_035312995.1">
    <property type="nucleotide sequence ID" value="NZ_AODH01000004.1"/>
</dbReference>
<dbReference type="Proteomes" id="UP000019243">
    <property type="component" value="Unassembled WGS sequence"/>
</dbReference>
<organism evidence="1 2">
    <name type="scientific">Brochothrix campestris FSL F6-1037</name>
    <dbReference type="NCBI Taxonomy" id="1265861"/>
    <lineage>
        <taxon>Bacteria</taxon>
        <taxon>Bacillati</taxon>
        <taxon>Bacillota</taxon>
        <taxon>Bacilli</taxon>
        <taxon>Bacillales</taxon>
        <taxon>Listeriaceae</taxon>
        <taxon>Brochothrix</taxon>
    </lineage>
</organism>
<accession>W7D206</accession>
<evidence type="ECO:0000313" key="2">
    <source>
        <dbReference type="Proteomes" id="UP000019243"/>
    </source>
</evidence>
<sequence length="232" mass="26399">MSVPYFIFNNQHSLIDYDCIIENELHEVSAEERVEVIKITGRNGSLHRSYGDYDSFTYEIKDITIPCDRLDDVRGWLRGSGDLILHTDKDKCRKARVLMGAPFQYENEWGVFYTFSVSFECQPFRYKVVDPVIDLETGVNRLFDAGTESAKPVFYIESLGGDLVFVINGDTFSLMNTKAGFITLDSELGQAIFDGAIVKSKGKYPQLQPGLNEIEVNGAFKRVSLQKRSVWY</sequence>
<evidence type="ECO:0000313" key="1">
    <source>
        <dbReference type="EMBL" id="EUJ41981.1"/>
    </source>
</evidence>
<dbReference type="AlphaFoldDB" id="W7D206"/>
<evidence type="ECO:0008006" key="3">
    <source>
        <dbReference type="Google" id="ProtNLM"/>
    </source>
</evidence>
<comment type="caution">
    <text evidence="1">The sequence shown here is derived from an EMBL/GenBank/DDBJ whole genome shotgun (WGS) entry which is preliminary data.</text>
</comment>
<dbReference type="STRING" id="1265861.BCAMP_01200"/>
<dbReference type="OrthoDB" id="1853834at2"/>
<proteinExistence type="predicted"/>
<dbReference type="EMBL" id="AODH01000004">
    <property type="protein sequence ID" value="EUJ41981.1"/>
    <property type="molecule type" value="Genomic_DNA"/>
</dbReference>
<reference evidence="1 2" key="1">
    <citation type="submission" date="2012-12" db="EMBL/GenBank/DDBJ databases">
        <title>Novel taxa of Listeriaceae from agricultural environments in the United States.</title>
        <authorList>
            <person name="den Bakker H.C."/>
            <person name="Allred A."/>
            <person name="Warchocki S."/>
            <person name="Wright E.M."/>
            <person name="Burrell A."/>
            <person name="Nightingale K.K."/>
            <person name="Kephart D."/>
            <person name="Wiedmann M."/>
        </authorList>
    </citation>
    <scope>NUCLEOTIDE SEQUENCE [LARGE SCALE GENOMIC DNA]</scope>
    <source>
        <strain evidence="1 2">FSL F6-1037</strain>
    </source>
</reference>
<protein>
    <recommendedName>
        <fullName evidence="3">Phage tail protein</fullName>
    </recommendedName>
</protein>
<gene>
    <name evidence="1" type="ORF">BCAMP_01200</name>
</gene>
<keyword evidence="2" id="KW-1185">Reference proteome</keyword>
<name>W7D206_9LIST</name>